<keyword evidence="2" id="KW-1185">Reference proteome</keyword>
<accession>M4NG83</accession>
<evidence type="ECO:0000313" key="2">
    <source>
        <dbReference type="Proteomes" id="UP000011859"/>
    </source>
</evidence>
<evidence type="ECO:0000313" key="1">
    <source>
        <dbReference type="EMBL" id="AGG89087.1"/>
    </source>
</evidence>
<reference evidence="1 2" key="1">
    <citation type="submission" date="2012-04" db="EMBL/GenBank/DDBJ databases">
        <title>Complete genome of Rhodanobacter sp. 2APBS1.</title>
        <authorList>
            <consortium name="US DOE Joint Genome Institute"/>
            <person name="Huntemann M."/>
            <person name="Wei C.-L."/>
            <person name="Han J."/>
            <person name="Detter J.C."/>
            <person name="Han C."/>
            <person name="Tapia R."/>
            <person name="Munk A.C.C."/>
            <person name="Chen A."/>
            <person name="Krypides N."/>
            <person name="Mavromatis K."/>
            <person name="Markowitz V."/>
            <person name="Szeto E."/>
            <person name="Ivanova N."/>
            <person name="Mikhailova N."/>
            <person name="Ovchinnikova G."/>
            <person name="Pagani I."/>
            <person name="Pati A."/>
            <person name="Goodwin L."/>
            <person name="Peters L."/>
            <person name="Pitluck S."/>
            <person name="Woyke T."/>
            <person name="Prakash O."/>
            <person name="Elkins J."/>
            <person name="Brown S."/>
            <person name="Palumbo A."/>
            <person name="Hemme C."/>
            <person name="Zhou J."/>
            <person name="Watson D."/>
            <person name="Jardine P."/>
            <person name="Kostka J."/>
            <person name="Green S."/>
        </authorList>
    </citation>
    <scope>NUCLEOTIDE SEQUENCE [LARGE SCALE GENOMIC DNA]</scope>
    <source>
        <strain evidence="1 2">2APBS1</strain>
    </source>
</reference>
<dbReference type="Proteomes" id="UP000011859">
    <property type="component" value="Chromosome"/>
</dbReference>
<organism evidence="1 2">
    <name type="scientific">Rhodanobacter denitrificans</name>
    <dbReference type="NCBI Taxonomy" id="666685"/>
    <lineage>
        <taxon>Bacteria</taxon>
        <taxon>Pseudomonadati</taxon>
        <taxon>Pseudomonadota</taxon>
        <taxon>Gammaproteobacteria</taxon>
        <taxon>Lysobacterales</taxon>
        <taxon>Rhodanobacteraceae</taxon>
        <taxon>Rhodanobacter</taxon>
    </lineage>
</organism>
<dbReference type="HOGENOM" id="CLU_2755190_0_0_6"/>
<sequence length="70" mass="7530">MSRTVRATAAIEVGQRYVLAYPDRQVTVDVRAVVPAGRGETVHFVPASGGYYPGRMAGSEFGRIAHRAVP</sequence>
<dbReference type="EMBL" id="CP003470">
    <property type="protein sequence ID" value="AGG89087.1"/>
    <property type="molecule type" value="Genomic_DNA"/>
</dbReference>
<name>M4NG83_9GAMM</name>
<dbReference type="KEGG" id="rhd:R2APBS1_1964"/>
<dbReference type="AlphaFoldDB" id="M4NG83"/>
<dbReference type="RefSeq" id="WP_015447812.1">
    <property type="nucleotide sequence ID" value="NC_020541.1"/>
</dbReference>
<gene>
    <name evidence="1" type="ORF">R2APBS1_1964</name>
</gene>
<dbReference type="STRING" id="666685.R2APBS1_1964"/>
<dbReference type="GeneID" id="72428698"/>
<protein>
    <submittedName>
        <fullName evidence="1">Uncharacterized protein</fullName>
    </submittedName>
</protein>
<proteinExistence type="predicted"/>